<feature type="compositionally biased region" description="Basic residues" evidence="1">
    <location>
        <begin position="261"/>
        <end position="275"/>
    </location>
</feature>
<accession>A0ABN9TGS1</accession>
<feature type="compositionally biased region" description="Low complexity" evidence="1">
    <location>
        <begin position="320"/>
        <end position="340"/>
    </location>
</feature>
<reference evidence="2" key="1">
    <citation type="submission" date="2023-10" db="EMBL/GenBank/DDBJ databases">
        <authorList>
            <person name="Chen Y."/>
            <person name="Shah S."/>
            <person name="Dougan E. K."/>
            <person name="Thang M."/>
            <person name="Chan C."/>
        </authorList>
    </citation>
    <scope>NUCLEOTIDE SEQUENCE [LARGE SCALE GENOMIC DNA]</scope>
</reference>
<feature type="compositionally biased region" description="Low complexity" evidence="1">
    <location>
        <begin position="276"/>
        <end position="291"/>
    </location>
</feature>
<comment type="caution">
    <text evidence="2">The sequence shown here is derived from an EMBL/GenBank/DDBJ whole genome shotgun (WGS) entry which is preliminary data.</text>
</comment>
<evidence type="ECO:0000313" key="3">
    <source>
        <dbReference type="Proteomes" id="UP001189429"/>
    </source>
</evidence>
<feature type="region of interest" description="Disordered" evidence="1">
    <location>
        <begin position="173"/>
        <end position="413"/>
    </location>
</feature>
<proteinExistence type="predicted"/>
<gene>
    <name evidence="2" type="ORF">PCOR1329_LOCUS38919</name>
</gene>
<dbReference type="EMBL" id="CAUYUJ010014707">
    <property type="protein sequence ID" value="CAK0844987.1"/>
    <property type="molecule type" value="Genomic_DNA"/>
</dbReference>
<feature type="compositionally biased region" description="Basic and acidic residues" evidence="1">
    <location>
        <begin position="191"/>
        <end position="216"/>
    </location>
</feature>
<sequence>MSEALSAKLQRGMELEQRCAELEQHFEAARSQRVHAEKGAAPGLGRGGGRLREAAGAGGRAEDPGRAGSRPLRAVAGGAVPGAGLQPAAGAPGRRDGRAARARGGGPGGDDAEQRPQGDHLLRELTQQVSLSETRLHAYQINELLGSRHRCEQESSMSRGASFTAGKAGAHRELLPRHGSPVNNSCVETSLEDRDPPGHQLRQRGEQLPEDLRHPEPWGQRRRPEPQRAPRRPGRAAPPRPGRGGLRPRAEPEPGEPQRAGPRRRGGGRRRHRQCQHGAGAAAAQPRAGARAGRHRAELQAPPWRQGRRGRGGVREPPRGRGLPGPLLPPRRGLVPLRHPALQPSSRPLRAARGAAARGGRLGARRGRFRERHGQAPGRARSEGPRGGVLRRRLALTRPGRPCGPVSGATHRA</sequence>
<evidence type="ECO:0000256" key="1">
    <source>
        <dbReference type="SAM" id="MobiDB-lite"/>
    </source>
</evidence>
<keyword evidence="3" id="KW-1185">Reference proteome</keyword>
<dbReference type="Proteomes" id="UP001189429">
    <property type="component" value="Unassembled WGS sequence"/>
</dbReference>
<organism evidence="2 3">
    <name type="scientific">Prorocentrum cordatum</name>
    <dbReference type="NCBI Taxonomy" id="2364126"/>
    <lineage>
        <taxon>Eukaryota</taxon>
        <taxon>Sar</taxon>
        <taxon>Alveolata</taxon>
        <taxon>Dinophyceae</taxon>
        <taxon>Prorocentrales</taxon>
        <taxon>Prorocentraceae</taxon>
        <taxon>Prorocentrum</taxon>
    </lineage>
</organism>
<feature type="compositionally biased region" description="Low complexity" evidence="1">
    <location>
        <begin position="66"/>
        <end position="92"/>
    </location>
</feature>
<protein>
    <submittedName>
        <fullName evidence="2">Uncharacterized protein</fullName>
    </submittedName>
</protein>
<evidence type="ECO:0000313" key="2">
    <source>
        <dbReference type="EMBL" id="CAK0844987.1"/>
    </source>
</evidence>
<feature type="region of interest" description="Disordered" evidence="1">
    <location>
        <begin position="30"/>
        <end position="116"/>
    </location>
</feature>
<name>A0ABN9TGS1_9DINO</name>